<evidence type="ECO:0000313" key="2">
    <source>
        <dbReference type="EMBL" id="KND00888.1"/>
    </source>
</evidence>
<dbReference type="RefSeq" id="XP_016608927.1">
    <property type="nucleotide sequence ID" value="XM_016752237.1"/>
</dbReference>
<sequence>MRPVAPLVVPESSLWHPNHNHIIGALIQDLLSSEPPATAQVERHVLTKILPYVLFQFAPELYKTDQTKGHESAKSSRLQAARAVLIALNYSLSLPNEVLFESPNETKFSGRINDGKEIRLLLLNAFTLLCKRIDGEKLWLLFTQKTQLARVDSSKKQPNTEHATVNASARIDIVVRSILSLIEDVPILPRKKKHNDLGSLCWRARECLRDLLIALRRIAKVPQLDRLHSRLSLLEEFACVLLKGLRRNERKPNLYSRLKLQITLYADMILLLPATMPARVPPSNVHLLAHPLLLLRHVFVPILRLTVWNVEATSHGAQAFRNLRAYILVWAEDENGHLDDMSNILTEDRLTLSISDSKHLLKHTSILLVLLADFFTNASRSHAKEILPAADKKRFMPILLTDNITRDLVRWTLSGYTTRMVQLFLLPLLEQLSATEDNWKLCERIIVSVYNGRLGSNEDEQDHFLSVNDSIDSTVQCLTKWLITNACWRYNHSDDDADEIAGVTRRMVGKLPSQEARLRVRIFCIKLLGRIPNDNQQITNCILSLFDDPSLKIRLAAAHAINVRRSHTKSEYREINRPGLETQDQVGSWGATAGPKDRPMAQSVMKNVLSKHADCKSEPRHKDVKIKVRAKDKEPGTRFEQMSRSDRSSLQPGPAEPTSRPDRAGEETELIHDFYEYLKDQTTNDVGFVVRELAGRDDRMEQMEYRVEAGVQQINKKPERQSIETKDLNIDSGFATDEPHIYSPSVPSPTSYIGSRVKRSLSIPSGRAYLHDAFLQVTGTTLRGSLNLDTPTKGNCGPHINPPVGLGPDFQRLDELVEEQISRIDRIMNHDRTHESNGTGHVNDVNPDASPNRPSASFSDLLGDRAINLRKLEDTIDVDAEGAAQLRHPRPTPLDAYPGLPRPQRSHIKSATSSLISPIGSSDNEDVDAEMQLDEILSEEDGNDIFEDDTMKGMEQGINSAVDDIAQGERLPATLNVNHVSGVILHDQSFGIQSIHSHSKGSLMDQGVESDLNVASDKLVADDAHVPDNVALVPSVVDDAAGRLVPDNKAQSSPNVREKIKEENVDACKGTEIVERNNTNGESTFVLDVQTDATDHVQHYDLATRFAHHTSSSFTSLLAPFYQNAPPTFIRPRLRNAVDMVLKAIVFSRNLDAQIEYRSGRLSAPSEDEEGSDKSNASNAQRLHPLHPLLKGVFSLDPILLLQYCSTLDMTDLARAVSLHKTAQWHEGLTVIHRHLLPLSRILFELEAQLHEHLTEAQALVIVRDQVTVVKLTCREENALRDVSGSLGNLIGAGDGSFLRWVEAEIK</sequence>
<proteinExistence type="predicted"/>
<gene>
    <name evidence="2" type="ORF">SPPG_03988</name>
</gene>
<evidence type="ECO:0000313" key="3">
    <source>
        <dbReference type="Proteomes" id="UP000053201"/>
    </source>
</evidence>
<keyword evidence="3" id="KW-1185">Reference proteome</keyword>
<dbReference type="InParanoid" id="A0A0L0HIK6"/>
<reference evidence="2 3" key="1">
    <citation type="submission" date="2009-08" db="EMBL/GenBank/DDBJ databases">
        <title>The Genome Sequence of Spizellomyces punctatus strain DAOM BR117.</title>
        <authorList>
            <consortium name="The Broad Institute Genome Sequencing Platform"/>
            <person name="Russ C."/>
            <person name="Cuomo C."/>
            <person name="Shea T."/>
            <person name="Young S.K."/>
            <person name="Zeng Q."/>
            <person name="Koehrsen M."/>
            <person name="Haas B."/>
            <person name="Borodovsky M."/>
            <person name="Guigo R."/>
            <person name="Alvarado L."/>
            <person name="Berlin A."/>
            <person name="Bochicchio J."/>
            <person name="Borenstein D."/>
            <person name="Chapman S."/>
            <person name="Chen Z."/>
            <person name="Engels R."/>
            <person name="Freedman E."/>
            <person name="Gellesch M."/>
            <person name="Goldberg J."/>
            <person name="Griggs A."/>
            <person name="Gujja S."/>
            <person name="Heiman D."/>
            <person name="Hepburn T."/>
            <person name="Howarth C."/>
            <person name="Jen D."/>
            <person name="Larson L."/>
            <person name="Lewis B."/>
            <person name="Mehta T."/>
            <person name="Park D."/>
            <person name="Pearson M."/>
            <person name="Roberts A."/>
            <person name="Saif S."/>
            <person name="Shenoy N."/>
            <person name="Sisk P."/>
            <person name="Stolte C."/>
            <person name="Sykes S."/>
            <person name="Thomson T."/>
            <person name="Walk T."/>
            <person name="White J."/>
            <person name="Yandava C."/>
            <person name="Burger G."/>
            <person name="Gray M.W."/>
            <person name="Holland P.W.H."/>
            <person name="King N."/>
            <person name="Lang F.B.F."/>
            <person name="Roger A.J."/>
            <person name="Ruiz-Trillo I."/>
            <person name="Lander E."/>
            <person name="Nusbaum C."/>
        </authorList>
    </citation>
    <scope>NUCLEOTIDE SEQUENCE [LARGE SCALE GENOMIC DNA]</scope>
    <source>
        <strain evidence="2 3">DAOM BR117</strain>
    </source>
</reference>
<dbReference type="OrthoDB" id="2131575at2759"/>
<feature type="region of interest" description="Disordered" evidence="1">
    <location>
        <begin position="566"/>
        <end position="598"/>
    </location>
</feature>
<feature type="region of interest" description="Disordered" evidence="1">
    <location>
        <begin position="610"/>
        <end position="666"/>
    </location>
</feature>
<feature type="region of interest" description="Disordered" evidence="1">
    <location>
        <begin position="831"/>
        <end position="859"/>
    </location>
</feature>
<protein>
    <submittedName>
        <fullName evidence="2">Uncharacterized protein</fullName>
    </submittedName>
</protein>
<organism evidence="2 3">
    <name type="scientific">Spizellomyces punctatus (strain DAOM BR117)</name>
    <dbReference type="NCBI Taxonomy" id="645134"/>
    <lineage>
        <taxon>Eukaryota</taxon>
        <taxon>Fungi</taxon>
        <taxon>Fungi incertae sedis</taxon>
        <taxon>Chytridiomycota</taxon>
        <taxon>Chytridiomycota incertae sedis</taxon>
        <taxon>Chytridiomycetes</taxon>
        <taxon>Spizellomycetales</taxon>
        <taxon>Spizellomycetaceae</taxon>
        <taxon>Spizellomyces</taxon>
    </lineage>
</organism>
<dbReference type="VEuPathDB" id="FungiDB:SPPG_03988"/>
<name>A0A0L0HIK6_SPIPD</name>
<dbReference type="EMBL" id="KQ257455">
    <property type="protein sequence ID" value="KND00888.1"/>
    <property type="molecule type" value="Genomic_DNA"/>
</dbReference>
<feature type="compositionally biased region" description="Basic and acidic residues" evidence="1">
    <location>
        <begin position="611"/>
        <end position="647"/>
    </location>
</feature>
<dbReference type="Proteomes" id="UP000053201">
    <property type="component" value="Unassembled WGS sequence"/>
</dbReference>
<evidence type="ECO:0000256" key="1">
    <source>
        <dbReference type="SAM" id="MobiDB-lite"/>
    </source>
</evidence>
<accession>A0A0L0HIK6</accession>
<dbReference type="GeneID" id="27687466"/>